<accession>A0ABP9M713</accession>
<organism evidence="2 3">
    <name type="scientific">Chryseobacterium ginsengisoli</name>
    <dbReference type="NCBI Taxonomy" id="363853"/>
    <lineage>
        <taxon>Bacteria</taxon>
        <taxon>Pseudomonadati</taxon>
        <taxon>Bacteroidota</taxon>
        <taxon>Flavobacteriia</taxon>
        <taxon>Flavobacteriales</taxon>
        <taxon>Weeksellaceae</taxon>
        <taxon>Chryseobacterium group</taxon>
        <taxon>Chryseobacterium</taxon>
    </lineage>
</organism>
<name>A0ABP9M713_9FLAO</name>
<comment type="caution">
    <text evidence="2">The sequence shown here is derived from an EMBL/GenBank/DDBJ whole genome shotgun (WGS) entry which is preliminary data.</text>
</comment>
<gene>
    <name evidence="2" type="ORF">GCM10023210_20710</name>
</gene>
<evidence type="ECO:0000256" key="1">
    <source>
        <dbReference type="SAM" id="MobiDB-lite"/>
    </source>
</evidence>
<evidence type="ECO:0000313" key="2">
    <source>
        <dbReference type="EMBL" id="GAA5092181.1"/>
    </source>
</evidence>
<keyword evidence="3" id="KW-1185">Reference proteome</keyword>
<feature type="compositionally biased region" description="Gly residues" evidence="1">
    <location>
        <begin position="41"/>
        <end position="54"/>
    </location>
</feature>
<reference evidence="3" key="1">
    <citation type="journal article" date="2019" name="Int. J. Syst. Evol. Microbiol.">
        <title>The Global Catalogue of Microorganisms (GCM) 10K type strain sequencing project: providing services to taxonomists for standard genome sequencing and annotation.</title>
        <authorList>
            <consortium name="The Broad Institute Genomics Platform"/>
            <consortium name="The Broad Institute Genome Sequencing Center for Infectious Disease"/>
            <person name="Wu L."/>
            <person name="Ma J."/>
        </authorList>
    </citation>
    <scope>NUCLEOTIDE SEQUENCE [LARGE SCALE GENOMIC DNA]</scope>
    <source>
        <strain evidence="3">JCM 18019</strain>
    </source>
</reference>
<protein>
    <submittedName>
        <fullName evidence="2">Uncharacterized protein</fullName>
    </submittedName>
</protein>
<dbReference type="Proteomes" id="UP001500353">
    <property type="component" value="Unassembled WGS sequence"/>
</dbReference>
<sequence length="91" mass="9440">MNKNNSNVNGLKNASVLSREKCSKIMAGLVKELPTIPEEGGPSGSAAGGSGGSGQTTCGVAPPIDDPLYPLWVQCMWDRAHPLQAGYCVLP</sequence>
<proteinExistence type="predicted"/>
<feature type="region of interest" description="Disordered" evidence="1">
    <location>
        <begin position="33"/>
        <end position="59"/>
    </location>
</feature>
<dbReference type="EMBL" id="BAABHX010000003">
    <property type="protein sequence ID" value="GAA5092181.1"/>
    <property type="molecule type" value="Genomic_DNA"/>
</dbReference>
<dbReference type="RefSeq" id="WP_345203316.1">
    <property type="nucleotide sequence ID" value="NZ_BAABHX010000003.1"/>
</dbReference>
<evidence type="ECO:0000313" key="3">
    <source>
        <dbReference type="Proteomes" id="UP001500353"/>
    </source>
</evidence>